<keyword evidence="3" id="KW-0175">Coiled coil</keyword>
<dbReference type="Proteomes" id="UP000824469">
    <property type="component" value="Unassembled WGS sequence"/>
</dbReference>
<dbReference type="GO" id="GO:0016787">
    <property type="term" value="F:hydrolase activity"/>
    <property type="evidence" value="ECO:0007669"/>
    <property type="project" value="UniProtKB-KW"/>
</dbReference>
<dbReference type="SUPFAM" id="SSF53474">
    <property type="entry name" value="alpha/beta-Hydrolases"/>
    <property type="match status" value="1"/>
</dbReference>
<accession>A0AA38CEQ6</accession>
<name>A0AA38CEQ6_TAXCH</name>
<dbReference type="InterPro" id="IPR029058">
    <property type="entry name" value="AB_hydrolase_fold"/>
</dbReference>
<proteinExistence type="inferred from homology"/>
<evidence type="ECO:0000256" key="4">
    <source>
        <dbReference type="SAM" id="MobiDB-lite"/>
    </source>
</evidence>
<feature type="region of interest" description="Disordered" evidence="4">
    <location>
        <begin position="396"/>
        <end position="432"/>
    </location>
</feature>
<sequence length="1074" mass="121043">MGSSRSSSSISSPASGSDSDSSKSSGTSATTVLAWGRGVAQVRIVPALLMAHRLHRVFITGVHTSEREFKSMSGTLNISSESEEIARSAQIDPVAKNSGRIKRKRTQTKIAPAMMKRDEREGSAESCIASRFVDINDTDIGPEPISEIIDRSRAGKTSLMRHQRFQSQLSCPNLLWSVQDSDTTGDFTYLRVTGFSGEPVKLPRYPSDKWVIMELCRQLMEMHDLQSKRHKSTGFFPVTVGYYSCQSIHKARGVEAEMFSEYESEFFPARLNFDPYGVAKKTISQEYSHVPSLEDFWMKCRNEYEVRKKDFSRLSAQQVSDYGLARIPADLADDGHVILDSYHQMGGDRAALQENIGGCQTIEERSSAVLVNTSNWLLTKGYCLDEALMNQITGNFTAGDSSKRKHEGESSRRPEKLKVHKKSHAQEKAKSTAITIPEAREEINLEEHDFQLLLSLGGRDRRPKVAKITSRLIIEESGQKFAELSVPAEGKHKGELTAADIAVTKVSIGQTTTEGLKQDTQTLMNALFLKLDKEKAERAKLQKQVSQLCEIIAKVAKPSSQPILAHEQVSNHLMQEVEDAGDQVKAIAQWKEQIIHQASEQFERIPAELENMHRAVSQLKELMTQIEDENIVVESHLDTLAKIHSLPEDVLIAEQIVPGGLMEKGKQLEISVSFRVEILKLMLKRMQLLESKMGEVSESIPDELPASHEEFILVVRKEIDEATIPFTMDSIGRLIKLQADVEGYGPGLEKVKANTAALSRGLLQFRTEREAIVKTDGKMLNYMFDNESQFVVSIMEEQKAWTLNRNTHMEIIDGCEVHHKEITHRDVTIHLVECGNSDGELVLLLHGFPNFWYVWKNQFKPLHEMGYHIVAPDLRGYNTSSKPKEVTKYGRSEVLSDIICLIECFNAGKPTNIVGHDWGAIVALSFAEDVPNMVSRLIVVNGPHLKSMRKVLLTNIRQLYRSWYIFFIQLPWLPEWFFSKNGFDALKGSLTGSILPEDDVERYVKAWSVPGSLTSMLNYYRAAFWGYWNGKKQGVKVGIPVSVIWGELDKYLVHELVDLPRDIFLKVSVFRIPK</sequence>
<dbReference type="PANTHER" id="PTHR43329">
    <property type="entry name" value="EPOXIDE HYDROLASE"/>
    <property type="match status" value="1"/>
</dbReference>
<feature type="domain" description="AB hydrolase-1" evidence="5">
    <location>
        <begin position="841"/>
        <end position="1073"/>
    </location>
</feature>
<keyword evidence="1" id="KW-0378">Hydrolase</keyword>
<evidence type="ECO:0000259" key="5">
    <source>
        <dbReference type="Pfam" id="PF00561"/>
    </source>
</evidence>
<dbReference type="PRINTS" id="PR00412">
    <property type="entry name" value="EPOXHYDRLASE"/>
</dbReference>
<dbReference type="Gene3D" id="3.40.50.1820">
    <property type="entry name" value="alpha/beta hydrolase"/>
    <property type="match status" value="1"/>
</dbReference>
<dbReference type="EMBL" id="JAHRHJ020000011">
    <property type="protein sequence ID" value="KAH9295417.1"/>
    <property type="molecule type" value="Genomic_DNA"/>
</dbReference>
<keyword evidence="7" id="KW-1185">Reference proteome</keyword>
<protein>
    <recommendedName>
        <fullName evidence="5">AB hydrolase-1 domain-containing protein</fullName>
    </recommendedName>
</protein>
<evidence type="ECO:0000256" key="1">
    <source>
        <dbReference type="ARBA" id="ARBA00022801"/>
    </source>
</evidence>
<dbReference type="AlphaFoldDB" id="A0AA38CEQ6"/>
<dbReference type="Pfam" id="PF00561">
    <property type="entry name" value="Abhydrolase_1"/>
    <property type="match status" value="1"/>
</dbReference>
<evidence type="ECO:0000256" key="3">
    <source>
        <dbReference type="SAM" id="Coils"/>
    </source>
</evidence>
<comment type="caution">
    <text evidence="6">The sequence shown here is derived from an EMBL/GenBank/DDBJ whole genome shotgun (WGS) entry which is preliminary data.</text>
</comment>
<feature type="region of interest" description="Disordered" evidence="4">
    <location>
        <begin position="1"/>
        <end position="28"/>
    </location>
</feature>
<dbReference type="InterPro" id="IPR000639">
    <property type="entry name" value="Epox_hydrolase-like"/>
</dbReference>
<evidence type="ECO:0000256" key="2">
    <source>
        <dbReference type="ARBA" id="ARBA00038334"/>
    </source>
</evidence>
<feature type="coiled-coil region" evidence="3">
    <location>
        <begin position="524"/>
        <end position="551"/>
    </location>
</feature>
<reference evidence="6 7" key="1">
    <citation type="journal article" date="2021" name="Nat. Plants">
        <title>The Taxus genome provides insights into paclitaxel biosynthesis.</title>
        <authorList>
            <person name="Xiong X."/>
            <person name="Gou J."/>
            <person name="Liao Q."/>
            <person name="Li Y."/>
            <person name="Zhou Q."/>
            <person name="Bi G."/>
            <person name="Li C."/>
            <person name="Du R."/>
            <person name="Wang X."/>
            <person name="Sun T."/>
            <person name="Guo L."/>
            <person name="Liang H."/>
            <person name="Lu P."/>
            <person name="Wu Y."/>
            <person name="Zhang Z."/>
            <person name="Ro D.K."/>
            <person name="Shang Y."/>
            <person name="Huang S."/>
            <person name="Yan J."/>
        </authorList>
    </citation>
    <scope>NUCLEOTIDE SEQUENCE [LARGE SCALE GENOMIC DNA]</scope>
    <source>
        <strain evidence="6">Ta-2019</strain>
    </source>
</reference>
<dbReference type="PRINTS" id="PR00111">
    <property type="entry name" value="ABHYDROLASE"/>
</dbReference>
<dbReference type="InterPro" id="IPR000073">
    <property type="entry name" value="AB_hydrolase_1"/>
</dbReference>
<feature type="compositionally biased region" description="Basic and acidic residues" evidence="4">
    <location>
        <begin position="406"/>
        <end position="417"/>
    </location>
</feature>
<comment type="similarity">
    <text evidence="2">Belongs to the AB hydrolase superfamily. Epoxide hydrolase family.</text>
</comment>
<evidence type="ECO:0000313" key="7">
    <source>
        <dbReference type="Proteomes" id="UP000824469"/>
    </source>
</evidence>
<gene>
    <name evidence="6" type="ORF">KI387_039005</name>
</gene>
<feature type="non-terminal residue" evidence="6">
    <location>
        <position position="1"/>
    </location>
</feature>
<evidence type="ECO:0000313" key="6">
    <source>
        <dbReference type="EMBL" id="KAH9295417.1"/>
    </source>
</evidence>
<organism evidence="6 7">
    <name type="scientific">Taxus chinensis</name>
    <name type="common">Chinese yew</name>
    <name type="synonym">Taxus wallichiana var. chinensis</name>
    <dbReference type="NCBI Taxonomy" id="29808"/>
    <lineage>
        <taxon>Eukaryota</taxon>
        <taxon>Viridiplantae</taxon>
        <taxon>Streptophyta</taxon>
        <taxon>Embryophyta</taxon>
        <taxon>Tracheophyta</taxon>
        <taxon>Spermatophyta</taxon>
        <taxon>Pinopsida</taxon>
        <taxon>Pinidae</taxon>
        <taxon>Conifers II</taxon>
        <taxon>Cupressales</taxon>
        <taxon>Taxaceae</taxon>
        <taxon>Taxus</taxon>
    </lineage>
</organism>